<dbReference type="EC" id="2.7.7.65" evidence="2"/>
<accession>A0A3A6U0F3</accession>
<dbReference type="GO" id="GO:0043709">
    <property type="term" value="P:cell adhesion involved in single-species biofilm formation"/>
    <property type="evidence" value="ECO:0007669"/>
    <property type="project" value="TreeGrafter"/>
</dbReference>
<dbReference type="FunFam" id="3.30.70.270:FF:000001">
    <property type="entry name" value="Diguanylate cyclase domain protein"/>
    <property type="match status" value="1"/>
</dbReference>
<dbReference type="InterPro" id="IPR048516">
    <property type="entry name" value="DGCcoil"/>
</dbReference>
<dbReference type="InterPro" id="IPR050469">
    <property type="entry name" value="Diguanylate_Cyclase"/>
</dbReference>
<dbReference type="CDD" id="cd01949">
    <property type="entry name" value="GGDEF"/>
    <property type="match status" value="1"/>
</dbReference>
<name>A0A3A6U0F3_9GAMM</name>
<dbReference type="InterPro" id="IPR043128">
    <property type="entry name" value="Rev_trsase/Diguanyl_cyclase"/>
</dbReference>
<dbReference type="GO" id="GO:1902201">
    <property type="term" value="P:negative regulation of bacterial-type flagellum-dependent cell motility"/>
    <property type="evidence" value="ECO:0007669"/>
    <property type="project" value="TreeGrafter"/>
</dbReference>
<dbReference type="InterPro" id="IPR000160">
    <property type="entry name" value="GGDEF_dom"/>
</dbReference>
<dbReference type="GO" id="GO:0052621">
    <property type="term" value="F:diguanylate cyclase activity"/>
    <property type="evidence" value="ECO:0007669"/>
    <property type="project" value="UniProtKB-EC"/>
</dbReference>
<dbReference type="Pfam" id="PF20975">
    <property type="entry name" value="DGCcoil"/>
    <property type="match status" value="1"/>
</dbReference>
<comment type="catalytic activity">
    <reaction evidence="3">
        <text>2 GTP = 3',3'-c-di-GMP + 2 diphosphate</text>
        <dbReference type="Rhea" id="RHEA:24898"/>
        <dbReference type="ChEBI" id="CHEBI:33019"/>
        <dbReference type="ChEBI" id="CHEBI:37565"/>
        <dbReference type="ChEBI" id="CHEBI:58805"/>
        <dbReference type="EC" id="2.7.7.65"/>
    </reaction>
</comment>
<evidence type="ECO:0000259" key="5">
    <source>
        <dbReference type="PROSITE" id="PS50887"/>
    </source>
</evidence>
<dbReference type="OrthoDB" id="9812260at2"/>
<comment type="cofactor">
    <cofactor evidence="1">
        <name>Mg(2+)</name>
        <dbReference type="ChEBI" id="CHEBI:18420"/>
    </cofactor>
</comment>
<evidence type="ECO:0000256" key="4">
    <source>
        <dbReference type="SAM" id="Coils"/>
    </source>
</evidence>
<dbReference type="PANTHER" id="PTHR45138:SF9">
    <property type="entry name" value="DIGUANYLATE CYCLASE DGCM-RELATED"/>
    <property type="match status" value="1"/>
</dbReference>
<gene>
    <name evidence="6" type="ORF">D5R81_08070</name>
</gene>
<evidence type="ECO:0000256" key="2">
    <source>
        <dbReference type="ARBA" id="ARBA00012528"/>
    </source>
</evidence>
<dbReference type="PANTHER" id="PTHR45138">
    <property type="entry name" value="REGULATORY COMPONENTS OF SENSORY TRANSDUCTION SYSTEM"/>
    <property type="match status" value="1"/>
</dbReference>
<evidence type="ECO:0000256" key="1">
    <source>
        <dbReference type="ARBA" id="ARBA00001946"/>
    </source>
</evidence>
<dbReference type="SMART" id="SM00267">
    <property type="entry name" value="GGDEF"/>
    <property type="match status" value="1"/>
</dbReference>
<dbReference type="RefSeq" id="WP_121853144.1">
    <property type="nucleotide sequence ID" value="NZ_CP037952.1"/>
</dbReference>
<keyword evidence="7" id="KW-1185">Reference proteome</keyword>
<comment type="caution">
    <text evidence="6">The sequence shown here is derived from an EMBL/GenBank/DDBJ whole genome shotgun (WGS) entry which is preliminary data.</text>
</comment>
<reference evidence="6 7" key="1">
    <citation type="submission" date="2018-09" db="EMBL/GenBank/DDBJ databases">
        <title>Phylogeny of the Shewanellaceae, and recommendation for two new genera, Pseudoshewanella and Parashewanella.</title>
        <authorList>
            <person name="Wang G."/>
        </authorList>
    </citation>
    <scope>NUCLEOTIDE SEQUENCE [LARGE SCALE GENOMIC DNA]</scope>
    <source>
        <strain evidence="6 7">KCTC 22492</strain>
    </source>
</reference>
<feature type="coiled-coil region" evidence="4">
    <location>
        <begin position="329"/>
        <end position="356"/>
    </location>
</feature>
<feature type="domain" description="GGDEF" evidence="5">
    <location>
        <begin position="387"/>
        <end position="518"/>
    </location>
</feature>
<evidence type="ECO:0000313" key="6">
    <source>
        <dbReference type="EMBL" id="RJY17558.1"/>
    </source>
</evidence>
<dbReference type="Pfam" id="PF00990">
    <property type="entry name" value="GGDEF"/>
    <property type="match status" value="1"/>
</dbReference>
<dbReference type="InterPro" id="IPR029787">
    <property type="entry name" value="Nucleotide_cyclase"/>
</dbReference>
<sequence length="518" mass="59574">MNDSATATVALSALKEQLQTSKRELDQLTLDRNDKFKILQSFIFSLSIACKGHNPELDNKLAKFRRQFDDYESLKNSIADVVDIERLLKNQYHQITISLDNSRTSLTNITNQLLRVTSLPEVVKKELSYFKQDLNKPFHTVWDYVPKLEKLSLFYEQVIELQFNIDSKLDLTPKYQLLAKELLRLISELEFRNEQRDKVSTIQAVLNGEFTADDLLSAYNAIISLLVENLVREKNSAQEFLSALNETLTVVSDLTFTMQNNDAKNQLSKGKLDKKIQGYVGEVESAIRDTNDLDFLKLQVRGQLDQLKTALAHKSEIEQKEKMQLQHSFQNMRNEIGGLSSELEVYKDKLHELQKLNQTDQLTQLPNRAALEDRMSLEYQKLKRKNGNLWVAVADIDYFKSINDKFGHSTGDKALQVIAQVMKNALRDTEFVARYGGEEFVLLLPNVSDNDISPLLERVREKIKSIPFKFKDQRITVTVSIGAAKVHFQEKIEETFDRADAALYRAKDESRDRVIIIS</sequence>
<dbReference type="SUPFAM" id="SSF55073">
    <property type="entry name" value="Nucleotide cyclase"/>
    <property type="match status" value="1"/>
</dbReference>
<proteinExistence type="predicted"/>
<organism evidence="6 7">
    <name type="scientific">Parashewanella spongiae</name>
    <dbReference type="NCBI Taxonomy" id="342950"/>
    <lineage>
        <taxon>Bacteria</taxon>
        <taxon>Pseudomonadati</taxon>
        <taxon>Pseudomonadota</taxon>
        <taxon>Gammaproteobacteria</taxon>
        <taxon>Alteromonadales</taxon>
        <taxon>Shewanellaceae</taxon>
        <taxon>Parashewanella</taxon>
    </lineage>
</organism>
<keyword evidence="4" id="KW-0175">Coiled coil</keyword>
<dbReference type="Gene3D" id="3.30.70.270">
    <property type="match status" value="1"/>
</dbReference>
<dbReference type="NCBIfam" id="TIGR00254">
    <property type="entry name" value="GGDEF"/>
    <property type="match status" value="1"/>
</dbReference>
<evidence type="ECO:0000313" key="7">
    <source>
        <dbReference type="Proteomes" id="UP000273022"/>
    </source>
</evidence>
<dbReference type="AlphaFoldDB" id="A0A3A6U0F3"/>
<dbReference type="GO" id="GO:0005886">
    <property type="term" value="C:plasma membrane"/>
    <property type="evidence" value="ECO:0007669"/>
    <property type="project" value="TreeGrafter"/>
</dbReference>
<dbReference type="EMBL" id="QYYH01000039">
    <property type="protein sequence ID" value="RJY17558.1"/>
    <property type="molecule type" value="Genomic_DNA"/>
</dbReference>
<dbReference type="PROSITE" id="PS50887">
    <property type="entry name" value="GGDEF"/>
    <property type="match status" value="1"/>
</dbReference>
<evidence type="ECO:0000256" key="3">
    <source>
        <dbReference type="ARBA" id="ARBA00034247"/>
    </source>
</evidence>
<protein>
    <recommendedName>
        <fullName evidence="2">diguanylate cyclase</fullName>
        <ecNumber evidence="2">2.7.7.65</ecNumber>
    </recommendedName>
</protein>
<dbReference type="Proteomes" id="UP000273022">
    <property type="component" value="Unassembled WGS sequence"/>
</dbReference>